<protein>
    <recommendedName>
        <fullName evidence="1">Nuclear nucleic acid-binding protein C1D</fullName>
    </recommendedName>
</protein>
<dbReference type="GO" id="GO:0005730">
    <property type="term" value="C:nucleolus"/>
    <property type="evidence" value="ECO:0007669"/>
    <property type="project" value="UniProtKB-SubCell"/>
</dbReference>
<name>A0A8J2WAB7_9NEOP</name>
<dbReference type="GO" id="GO:0000460">
    <property type="term" value="P:maturation of 5.8S rRNA"/>
    <property type="evidence" value="ECO:0007669"/>
    <property type="project" value="TreeGrafter"/>
</dbReference>
<keyword evidence="3" id="KW-1185">Reference proteome</keyword>
<dbReference type="EMBL" id="CAKASE010000081">
    <property type="protein sequence ID" value="CAG9583035.1"/>
    <property type="molecule type" value="Genomic_DNA"/>
</dbReference>
<dbReference type="GO" id="GO:0003723">
    <property type="term" value="F:RNA binding"/>
    <property type="evidence" value="ECO:0007669"/>
    <property type="project" value="UniProtKB-UniRule"/>
</dbReference>
<comment type="function">
    <text evidence="1">Plays a role in the recruitment of the exosome to pre-rRNA to mediate the 3'-5' end processing of the 5.8S rRNA.</text>
</comment>
<comment type="similarity">
    <text evidence="1">Belongs to the C1D family.</text>
</comment>
<dbReference type="PANTHER" id="PTHR15341">
    <property type="entry name" value="SUN-COR STEROID HORMONE RECEPTOR CO-REPRESSOR"/>
    <property type="match status" value="1"/>
</dbReference>
<evidence type="ECO:0000313" key="2">
    <source>
        <dbReference type="EMBL" id="CAG9583035.1"/>
    </source>
</evidence>
<dbReference type="GO" id="GO:0010468">
    <property type="term" value="P:regulation of gene expression"/>
    <property type="evidence" value="ECO:0007669"/>
    <property type="project" value="TreeGrafter"/>
</dbReference>
<dbReference type="OrthoDB" id="1421013at2759"/>
<reference evidence="2" key="1">
    <citation type="submission" date="2021-09" db="EMBL/GenBank/DDBJ databases">
        <authorList>
            <person name="Martin H S."/>
        </authorList>
    </citation>
    <scope>NUCLEOTIDE SEQUENCE</scope>
</reference>
<dbReference type="Proteomes" id="UP000789524">
    <property type="component" value="Unassembled WGS sequence"/>
</dbReference>
<keyword evidence="1" id="KW-0698">rRNA processing</keyword>
<evidence type="ECO:0000313" key="3">
    <source>
        <dbReference type="Proteomes" id="UP000789524"/>
    </source>
</evidence>
<dbReference type="AlphaFoldDB" id="A0A8J2WAB7"/>
<accession>A0A8J2WAB7</accession>
<keyword evidence="1" id="KW-0539">Nucleus</keyword>
<dbReference type="PANTHER" id="PTHR15341:SF3">
    <property type="entry name" value="NUCLEAR NUCLEIC ACID-BINDING PROTEIN C1D"/>
    <property type="match status" value="1"/>
</dbReference>
<dbReference type="InterPro" id="IPR011082">
    <property type="entry name" value="Exosome-assoc_fac/DNA_repair"/>
</dbReference>
<comment type="subunit">
    <text evidence="1">Monomer and homodimer.</text>
</comment>
<sequence length="102" mass="11955">MDWDLKYGELANDKEYVNKCEDLKENLMDLQKGVDPTTHPIKDELLRVKAAMLKWKEVKDRVKRPTVDLQAVKRFIRSGLYDPFRAIGNPAHLKIIEVMEED</sequence>
<keyword evidence="1" id="KW-0694">RNA-binding</keyword>
<proteinExistence type="inferred from homology"/>
<organism evidence="2 3">
    <name type="scientific">Danaus chrysippus</name>
    <name type="common">African queen</name>
    <dbReference type="NCBI Taxonomy" id="151541"/>
    <lineage>
        <taxon>Eukaryota</taxon>
        <taxon>Metazoa</taxon>
        <taxon>Ecdysozoa</taxon>
        <taxon>Arthropoda</taxon>
        <taxon>Hexapoda</taxon>
        <taxon>Insecta</taxon>
        <taxon>Pterygota</taxon>
        <taxon>Neoptera</taxon>
        <taxon>Endopterygota</taxon>
        <taxon>Lepidoptera</taxon>
        <taxon>Glossata</taxon>
        <taxon>Ditrysia</taxon>
        <taxon>Papilionoidea</taxon>
        <taxon>Nymphalidae</taxon>
        <taxon>Danainae</taxon>
        <taxon>Danaini</taxon>
        <taxon>Danaina</taxon>
        <taxon>Danaus</taxon>
        <taxon>Anosia</taxon>
    </lineage>
</organism>
<gene>
    <name evidence="2" type="ORF">DCHRY22_LOCUS14506</name>
</gene>
<dbReference type="GO" id="GO:0000178">
    <property type="term" value="C:exosome (RNase complex)"/>
    <property type="evidence" value="ECO:0007669"/>
    <property type="project" value="TreeGrafter"/>
</dbReference>
<dbReference type="GO" id="GO:0003677">
    <property type="term" value="F:DNA binding"/>
    <property type="evidence" value="ECO:0007669"/>
    <property type="project" value="UniProtKB-KW"/>
</dbReference>
<evidence type="ECO:0000256" key="1">
    <source>
        <dbReference type="RuleBase" id="RU368003"/>
    </source>
</evidence>
<keyword evidence="1" id="KW-0238">DNA-binding</keyword>
<keyword evidence="1" id="KW-0963">Cytoplasm</keyword>
<comment type="subcellular location">
    <subcellularLocation>
        <location evidence="1">Cytoplasm</location>
    </subcellularLocation>
    <subcellularLocation>
        <location evidence="1">Nucleus</location>
        <location evidence="1">Nucleolus</location>
    </subcellularLocation>
    <subcellularLocation>
        <location evidence="1">Nucleus</location>
    </subcellularLocation>
</comment>
<comment type="caution">
    <text evidence="2">The sequence shown here is derived from an EMBL/GenBank/DDBJ whole genome shotgun (WGS) entry which is preliminary data.</text>
</comment>
<dbReference type="GO" id="GO:0005737">
    <property type="term" value="C:cytoplasm"/>
    <property type="evidence" value="ECO:0007669"/>
    <property type="project" value="UniProtKB-SubCell"/>
</dbReference>